<proteinExistence type="predicted"/>
<evidence type="ECO:0000313" key="8">
    <source>
        <dbReference type="Proteomes" id="UP001143981"/>
    </source>
</evidence>
<evidence type="ECO:0000256" key="5">
    <source>
        <dbReference type="SAM" id="MobiDB-lite"/>
    </source>
</evidence>
<keyword evidence="2 4" id="KW-0863">Zinc-finger</keyword>
<dbReference type="SUPFAM" id="SSF57850">
    <property type="entry name" value="RING/U-box"/>
    <property type="match status" value="1"/>
</dbReference>
<dbReference type="CDD" id="cd16454">
    <property type="entry name" value="RING-H2_PA-TM-RING"/>
    <property type="match status" value="1"/>
</dbReference>
<keyword evidence="8" id="KW-1185">Reference proteome</keyword>
<dbReference type="EMBL" id="JANBOI010000752">
    <property type="protein sequence ID" value="KAJ1728724.1"/>
    <property type="molecule type" value="Genomic_DNA"/>
</dbReference>
<feature type="domain" description="RING-type" evidence="6">
    <location>
        <begin position="120"/>
        <end position="165"/>
    </location>
</feature>
<feature type="region of interest" description="Disordered" evidence="5">
    <location>
        <begin position="1"/>
        <end position="23"/>
    </location>
</feature>
<dbReference type="GO" id="GO:0005737">
    <property type="term" value="C:cytoplasm"/>
    <property type="evidence" value="ECO:0007669"/>
    <property type="project" value="TreeGrafter"/>
</dbReference>
<accession>A0A9W8CVV8</accession>
<dbReference type="SMART" id="SM00184">
    <property type="entry name" value="RING"/>
    <property type="match status" value="1"/>
</dbReference>
<keyword evidence="3" id="KW-0862">Zinc</keyword>
<dbReference type="Gene3D" id="3.30.40.10">
    <property type="entry name" value="Zinc/RING finger domain, C3HC4 (zinc finger)"/>
    <property type="match status" value="1"/>
</dbReference>
<keyword evidence="1" id="KW-0479">Metal-binding</keyword>
<evidence type="ECO:0000256" key="3">
    <source>
        <dbReference type="ARBA" id="ARBA00022833"/>
    </source>
</evidence>
<dbReference type="Pfam" id="PF13639">
    <property type="entry name" value="zf-RING_2"/>
    <property type="match status" value="1"/>
</dbReference>
<reference evidence="7" key="1">
    <citation type="submission" date="2022-07" db="EMBL/GenBank/DDBJ databases">
        <title>Phylogenomic reconstructions and comparative analyses of Kickxellomycotina fungi.</title>
        <authorList>
            <person name="Reynolds N.K."/>
            <person name="Stajich J.E."/>
            <person name="Barry K."/>
            <person name="Grigoriev I.V."/>
            <person name="Crous P."/>
            <person name="Smith M.E."/>
        </authorList>
    </citation>
    <scope>NUCLEOTIDE SEQUENCE</scope>
    <source>
        <strain evidence="7">BCRC 34381</strain>
    </source>
</reference>
<gene>
    <name evidence="7" type="ORF">LPJ61_003881</name>
</gene>
<evidence type="ECO:0000256" key="2">
    <source>
        <dbReference type="ARBA" id="ARBA00022771"/>
    </source>
</evidence>
<sequence>MTSYHTGLGAGDGEEGEGTRRRGRWVNQVIDDFMDIGRSSQGTPVAAAVAPESYLNVARQFGEFMTEGTHGTEHQRFLEGLIMRLHEEANSGAAGPPPASREFIRTLPELPADQCREATCVICKESAVGDAGVHDPVTRLPCRHHFHRECIRPWLELHNTCPMCRHEVPSDDPRWLEQKRAEERRATQDIREMMLYG</sequence>
<organism evidence="7 8">
    <name type="scientific">Coemansia biformis</name>
    <dbReference type="NCBI Taxonomy" id="1286918"/>
    <lineage>
        <taxon>Eukaryota</taxon>
        <taxon>Fungi</taxon>
        <taxon>Fungi incertae sedis</taxon>
        <taxon>Zoopagomycota</taxon>
        <taxon>Kickxellomycotina</taxon>
        <taxon>Kickxellomycetes</taxon>
        <taxon>Kickxellales</taxon>
        <taxon>Kickxellaceae</taxon>
        <taxon>Coemansia</taxon>
    </lineage>
</organism>
<dbReference type="OrthoDB" id="8062037at2759"/>
<dbReference type="GO" id="GO:0016567">
    <property type="term" value="P:protein ubiquitination"/>
    <property type="evidence" value="ECO:0007669"/>
    <property type="project" value="TreeGrafter"/>
</dbReference>
<evidence type="ECO:0000313" key="7">
    <source>
        <dbReference type="EMBL" id="KAJ1728724.1"/>
    </source>
</evidence>
<comment type="caution">
    <text evidence="7">The sequence shown here is derived from an EMBL/GenBank/DDBJ whole genome shotgun (WGS) entry which is preliminary data.</text>
</comment>
<dbReference type="PROSITE" id="PS50089">
    <property type="entry name" value="ZF_RING_2"/>
    <property type="match status" value="1"/>
</dbReference>
<dbReference type="GO" id="GO:0061630">
    <property type="term" value="F:ubiquitin protein ligase activity"/>
    <property type="evidence" value="ECO:0007669"/>
    <property type="project" value="TreeGrafter"/>
</dbReference>
<dbReference type="GO" id="GO:0008270">
    <property type="term" value="F:zinc ion binding"/>
    <property type="evidence" value="ECO:0007669"/>
    <property type="project" value="UniProtKB-KW"/>
</dbReference>
<dbReference type="InterPro" id="IPR013083">
    <property type="entry name" value="Znf_RING/FYVE/PHD"/>
</dbReference>
<dbReference type="AlphaFoldDB" id="A0A9W8CVV8"/>
<evidence type="ECO:0000256" key="1">
    <source>
        <dbReference type="ARBA" id="ARBA00022723"/>
    </source>
</evidence>
<evidence type="ECO:0000259" key="6">
    <source>
        <dbReference type="PROSITE" id="PS50089"/>
    </source>
</evidence>
<dbReference type="PANTHER" id="PTHR15710:SF243">
    <property type="entry name" value="E3 UBIQUITIN-PROTEIN LIGASE PRAJA-2 ISOFORM X1"/>
    <property type="match status" value="1"/>
</dbReference>
<evidence type="ECO:0000256" key="4">
    <source>
        <dbReference type="PROSITE-ProRule" id="PRU00175"/>
    </source>
</evidence>
<protein>
    <recommendedName>
        <fullName evidence="6">RING-type domain-containing protein</fullName>
    </recommendedName>
</protein>
<dbReference type="Proteomes" id="UP001143981">
    <property type="component" value="Unassembled WGS sequence"/>
</dbReference>
<dbReference type="InterPro" id="IPR001841">
    <property type="entry name" value="Znf_RING"/>
</dbReference>
<dbReference type="PANTHER" id="PTHR15710">
    <property type="entry name" value="E3 UBIQUITIN-PROTEIN LIGASE PRAJA"/>
    <property type="match status" value="1"/>
</dbReference>
<name>A0A9W8CVV8_9FUNG</name>